<reference evidence="1 2" key="1">
    <citation type="journal article" date="2016" name="Mol. Biol. Evol.">
        <title>Comparative Genomics of Early-Diverging Mushroom-Forming Fungi Provides Insights into the Origins of Lignocellulose Decay Capabilities.</title>
        <authorList>
            <person name="Nagy L.G."/>
            <person name="Riley R."/>
            <person name="Tritt A."/>
            <person name="Adam C."/>
            <person name="Daum C."/>
            <person name="Floudas D."/>
            <person name="Sun H."/>
            <person name="Yadav J.S."/>
            <person name="Pangilinan J."/>
            <person name="Larsson K.H."/>
            <person name="Matsuura K."/>
            <person name="Barry K."/>
            <person name="Labutti K."/>
            <person name="Kuo R."/>
            <person name="Ohm R.A."/>
            <person name="Bhattacharya S.S."/>
            <person name="Shirouzu T."/>
            <person name="Yoshinaga Y."/>
            <person name="Martin F.M."/>
            <person name="Grigoriev I.V."/>
            <person name="Hibbett D.S."/>
        </authorList>
    </citation>
    <scope>NUCLEOTIDE SEQUENCE [LARGE SCALE GENOMIC DNA]</scope>
    <source>
        <strain evidence="1 2">CBS 109695</strain>
    </source>
</reference>
<dbReference type="AlphaFoldDB" id="A0A166AYM1"/>
<organism evidence="1 2">
    <name type="scientific">Athelia psychrophila</name>
    <dbReference type="NCBI Taxonomy" id="1759441"/>
    <lineage>
        <taxon>Eukaryota</taxon>
        <taxon>Fungi</taxon>
        <taxon>Dikarya</taxon>
        <taxon>Basidiomycota</taxon>
        <taxon>Agaricomycotina</taxon>
        <taxon>Agaricomycetes</taxon>
        <taxon>Agaricomycetidae</taxon>
        <taxon>Atheliales</taxon>
        <taxon>Atheliaceae</taxon>
        <taxon>Athelia</taxon>
    </lineage>
</organism>
<proteinExistence type="predicted"/>
<gene>
    <name evidence="1" type="ORF">FIBSPDRAFT_870589</name>
</gene>
<dbReference type="EMBL" id="KV417652">
    <property type="protein sequence ID" value="KZP12095.1"/>
    <property type="molecule type" value="Genomic_DNA"/>
</dbReference>
<protein>
    <submittedName>
        <fullName evidence="1">Uncharacterized protein</fullName>
    </submittedName>
</protein>
<sequence length="79" mass="8662">MSHVSSCYGASVRRDATFIIHINPPVATIPGPSLWWPAADPIQENNKPLRTFSYCSIVSTSDCEELSRALGQHGWMAST</sequence>
<evidence type="ECO:0000313" key="1">
    <source>
        <dbReference type="EMBL" id="KZP12095.1"/>
    </source>
</evidence>
<name>A0A166AYM1_9AGAM</name>
<dbReference type="Proteomes" id="UP000076532">
    <property type="component" value="Unassembled WGS sequence"/>
</dbReference>
<keyword evidence="2" id="KW-1185">Reference proteome</keyword>
<accession>A0A166AYM1</accession>
<evidence type="ECO:0000313" key="2">
    <source>
        <dbReference type="Proteomes" id="UP000076532"/>
    </source>
</evidence>